<keyword evidence="3" id="KW-1185">Reference proteome</keyword>
<reference evidence="2 3" key="1">
    <citation type="submission" date="2016-10" db="EMBL/GenBank/DDBJ databases">
        <authorList>
            <person name="de Groot N.N."/>
        </authorList>
    </citation>
    <scope>NUCLEOTIDE SEQUENCE [LARGE SCALE GENOMIC DNA]</scope>
    <source>
        <strain evidence="2 3">CGMCC 1.9157</strain>
    </source>
</reference>
<protein>
    <recommendedName>
        <fullName evidence="4">SH3 domain-containing protein</fullName>
    </recommendedName>
</protein>
<accession>A0A1I5CWM3</accession>
<name>A0A1I5CWM3_9HYPH</name>
<dbReference type="OrthoDB" id="9816009at2"/>
<evidence type="ECO:0008006" key="4">
    <source>
        <dbReference type="Google" id="ProtNLM"/>
    </source>
</evidence>
<proteinExistence type="predicted"/>
<dbReference type="RefSeq" id="WP_139229205.1">
    <property type="nucleotide sequence ID" value="NZ_FOVR01000002.1"/>
</dbReference>
<organism evidence="2 3">
    <name type="scientific">Cohaesibacter marisflavi</name>
    <dbReference type="NCBI Taxonomy" id="655353"/>
    <lineage>
        <taxon>Bacteria</taxon>
        <taxon>Pseudomonadati</taxon>
        <taxon>Pseudomonadota</taxon>
        <taxon>Alphaproteobacteria</taxon>
        <taxon>Hyphomicrobiales</taxon>
        <taxon>Cohaesibacteraceae</taxon>
    </lineage>
</organism>
<gene>
    <name evidence="2" type="ORF">SAMN04488056_102372</name>
</gene>
<dbReference type="Proteomes" id="UP000199236">
    <property type="component" value="Unassembled WGS sequence"/>
</dbReference>
<sequence>MVDKQTHRLALALFSCFLAMGGLLATPAQSYDGELFVVCGLNPYGDNFLSLRTCGSTRCTEIMRLGPDTPLRTWEPYGERGWRQVDVLPYLDAPHSGRYPAGWVFERYICPVRY</sequence>
<dbReference type="EMBL" id="FOVR01000002">
    <property type="protein sequence ID" value="SFN91031.1"/>
    <property type="molecule type" value="Genomic_DNA"/>
</dbReference>
<keyword evidence="1" id="KW-0732">Signal</keyword>
<feature type="signal peptide" evidence="1">
    <location>
        <begin position="1"/>
        <end position="30"/>
    </location>
</feature>
<evidence type="ECO:0000313" key="2">
    <source>
        <dbReference type="EMBL" id="SFN91031.1"/>
    </source>
</evidence>
<dbReference type="STRING" id="655353.SAMN04488056_102372"/>
<evidence type="ECO:0000313" key="3">
    <source>
        <dbReference type="Proteomes" id="UP000199236"/>
    </source>
</evidence>
<dbReference type="AlphaFoldDB" id="A0A1I5CWM3"/>
<feature type="chain" id="PRO_5011499164" description="SH3 domain-containing protein" evidence="1">
    <location>
        <begin position="31"/>
        <end position="114"/>
    </location>
</feature>
<evidence type="ECO:0000256" key="1">
    <source>
        <dbReference type="SAM" id="SignalP"/>
    </source>
</evidence>